<dbReference type="OrthoDB" id="2594468at2"/>
<evidence type="ECO:0000256" key="4">
    <source>
        <dbReference type="ARBA" id="ARBA00023136"/>
    </source>
</evidence>
<dbReference type="Proteomes" id="UP000198935">
    <property type="component" value="Unassembled WGS sequence"/>
</dbReference>
<name>A0A1H3IV88_9BACI</name>
<dbReference type="GO" id="GO:0016020">
    <property type="term" value="C:membrane"/>
    <property type="evidence" value="ECO:0007669"/>
    <property type="project" value="UniProtKB-SubCell"/>
</dbReference>
<accession>A0A1H3IV88</accession>
<dbReference type="Pfam" id="PF07291">
    <property type="entry name" value="MauE"/>
    <property type="match status" value="1"/>
</dbReference>
<dbReference type="UniPathway" id="UPA00895"/>
<organism evidence="7 8">
    <name type="scientific">Evansella caseinilytica</name>
    <dbReference type="NCBI Taxonomy" id="1503961"/>
    <lineage>
        <taxon>Bacteria</taxon>
        <taxon>Bacillati</taxon>
        <taxon>Bacillota</taxon>
        <taxon>Bacilli</taxon>
        <taxon>Bacillales</taxon>
        <taxon>Bacillaceae</taxon>
        <taxon>Evansella</taxon>
    </lineage>
</organism>
<feature type="transmembrane region" description="Helical" evidence="5">
    <location>
        <begin position="12"/>
        <end position="35"/>
    </location>
</feature>
<protein>
    <submittedName>
        <fullName evidence="7">Methylamine utilisation protein MauE</fullName>
    </submittedName>
</protein>
<gene>
    <name evidence="7" type="ORF">SAMN05421736_101937</name>
</gene>
<evidence type="ECO:0000313" key="8">
    <source>
        <dbReference type="Proteomes" id="UP000198935"/>
    </source>
</evidence>
<dbReference type="EMBL" id="FNPI01000001">
    <property type="protein sequence ID" value="SDY31582.1"/>
    <property type="molecule type" value="Genomic_DNA"/>
</dbReference>
<proteinExistence type="predicted"/>
<evidence type="ECO:0000256" key="5">
    <source>
        <dbReference type="SAM" id="Phobius"/>
    </source>
</evidence>
<keyword evidence="8" id="KW-1185">Reference proteome</keyword>
<feature type="transmembrane region" description="Helical" evidence="5">
    <location>
        <begin position="144"/>
        <end position="163"/>
    </location>
</feature>
<evidence type="ECO:0000256" key="1">
    <source>
        <dbReference type="ARBA" id="ARBA00004141"/>
    </source>
</evidence>
<dbReference type="AlphaFoldDB" id="A0A1H3IV88"/>
<feature type="domain" description="Methylamine utilisation protein MauE" evidence="6">
    <location>
        <begin position="6"/>
        <end position="131"/>
    </location>
</feature>
<evidence type="ECO:0000256" key="2">
    <source>
        <dbReference type="ARBA" id="ARBA00022692"/>
    </source>
</evidence>
<feature type="transmembrane region" description="Helical" evidence="5">
    <location>
        <begin position="47"/>
        <end position="65"/>
    </location>
</feature>
<reference evidence="8" key="1">
    <citation type="submission" date="2016-10" db="EMBL/GenBank/DDBJ databases">
        <authorList>
            <person name="Varghese N."/>
            <person name="Submissions S."/>
        </authorList>
    </citation>
    <scope>NUCLEOTIDE SEQUENCE [LARGE SCALE GENOMIC DNA]</scope>
    <source>
        <strain evidence="8">SP</strain>
    </source>
</reference>
<keyword evidence="3 5" id="KW-1133">Transmembrane helix</keyword>
<evidence type="ECO:0000259" key="6">
    <source>
        <dbReference type="Pfam" id="PF07291"/>
    </source>
</evidence>
<dbReference type="InterPro" id="IPR009908">
    <property type="entry name" value="Methylamine_util_MauE"/>
</dbReference>
<evidence type="ECO:0000256" key="3">
    <source>
        <dbReference type="ARBA" id="ARBA00022989"/>
    </source>
</evidence>
<sequence length="177" mass="19964">MSVNPVHICLVHLIGFFLFSGAAKLVSMTSFLSFVDNFNVLSSRLTLVFGSMIPFLEISGAVLLLHSQTRLYGLTLLMFLLICFAYGILRVLKEDRTIRCGCYGKWINASADTWTLGKNIYLFTLLLILFLAGSQVTLEKITVFSTFTGAFMTFLTIAAHKSWQIHQDTIRRLRKPI</sequence>
<feature type="transmembrane region" description="Helical" evidence="5">
    <location>
        <begin position="71"/>
        <end position="89"/>
    </location>
</feature>
<keyword evidence="2 5" id="KW-0812">Transmembrane</keyword>
<evidence type="ECO:0000313" key="7">
    <source>
        <dbReference type="EMBL" id="SDY31582.1"/>
    </source>
</evidence>
<comment type="subcellular location">
    <subcellularLocation>
        <location evidence="1">Membrane</location>
        <topology evidence="1">Multi-pass membrane protein</topology>
    </subcellularLocation>
</comment>
<dbReference type="GO" id="GO:0030416">
    <property type="term" value="P:methylamine metabolic process"/>
    <property type="evidence" value="ECO:0007669"/>
    <property type="project" value="InterPro"/>
</dbReference>
<dbReference type="STRING" id="1503961.SAMN05421736_101937"/>
<keyword evidence="4 5" id="KW-0472">Membrane</keyword>
<feature type="transmembrane region" description="Helical" evidence="5">
    <location>
        <begin position="120"/>
        <end position="138"/>
    </location>
</feature>